<accession>A0A3Q0SZZ7</accession>
<protein>
    <submittedName>
        <fullName evidence="1">Uncharacterized protein</fullName>
    </submittedName>
</protein>
<reference evidence="1" key="1">
    <citation type="submission" date="2025-08" db="UniProtKB">
        <authorList>
            <consortium name="Ensembl"/>
        </authorList>
    </citation>
    <scope>IDENTIFICATION</scope>
</reference>
<dbReference type="PANTHER" id="PTHR31025">
    <property type="entry name" value="SI:CH211-196P9.1-RELATED"/>
    <property type="match status" value="1"/>
</dbReference>
<dbReference type="PANTHER" id="PTHR31025:SF19">
    <property type="entry name" value="SI:CH73-42K18.1-RELATED"/>
    <property type="match status" value="1"/>
</dbReference>
<evidence type="ECO:0000313" key="2">
    <source>
        <dbReference type="Proteomes" id="UP000261340"/>
    </source>
</evidence>
<reference evidence="1" key="2">
    <citation type="submission" date="2025-09" db="UniProtKB">
        <authorList>
            <consortium name="Ensembl"/>
        </authorList>
    </citation>
    <scope>IDENTIFICATION</scope>
</reference>
<organism evidence="1 2">
    <name type="scientific">Amphilophus citrinellus</name>
    <name type="common">Midas cichlid</name>
    <name type="synonym">Cichlasoma citrinellum</name>
    <dbReference type="NCBI Taxonomy" id="61819"/>
    <lineage>
        <taxon>Eukaryota</taxon>
        <taxon>Metazoa</taxon>
        <taxon>Chordata</taxon>
        <taxon>Craniata</taxon>
        <taxon>Vertebrata</taxon>
        <taxon>Euteleostomi</taxon>
        <taxon>Actinopterygii</taxon>
        <taxon>Neopterygii</taxon>
        <taxon>Teleostei</taxon>
        <taxon>Neoteleostei</taxon>
        <taxon>Acanthomorphata</taxon>
        <taxon>Ovalentaria</taxon>
        <taxon>Cichlomorphae</taxon>
        <taxon>Cichliformes</taxon>
        <taxon>Cichlidae</taxon>
        <taxon>New World cichlids</taxon>
        <taxon>Cichlasomatinae</taxon>
        <taxon>Heroini</taxon>
        <taxon>Amphilophus</taxon>
    </lineage>
</organism>
<sequence>MMHSNGQDIKEVPLGLLLIKASSTDATFFWPEKIAILIEGNIISDCPTLADAFVVLFALTYVLHINYPKCLANTFDCIQKVLMGLEDGKLKPKVVIKQFYAFLKFLKYFSM</sequence>
<evidence type="ECO:0000313" key="1">
    <source>
        <dbReference type="Ensembl" id="ENSACIP00000030446.1"/>
    </source>
</evidence>
<name>A0A3Q0SZZ7_AMPCI</name>
<dbReference type="AlphaFoldDB" id="A0A3Q0SZZ7"/>
<dbReference type="Proteomes" id="UP000261340">
    <property type="component" value="Unplaced"/>
</dbReference>
<proteinExistence type="predicted"/>
<dbReference type="GeneTree" id="ENSGT00940000175093"/>
<dbReference type="Ensembl" id="ENSACIT00000031242.1">
    <property type="protein sequence ID" value="ENSACIP00000030446.1"/>
    <property type="gene ID" value="ENSACIG00000023564.1"/>
</dbReference>
<keyword evidence="2" id="KW-1185">Reference proteome</keyword>